<dbReference type="AlphaFoldDB" id="A0A916YR46"/>
<proteinExistence type="inferred from homology"/>
<dbReference type="SUPFAM" id="SSF51905">
    <property type="entry name" value="FAD/NAD(P)-binding domain"/>
    <property type="match status" value="1"/>
</dbReference>
<feature type="domain" description="Amine oxidase" evidence="5">
    <location>
        <begin position="100"/>
        <end position="537"/>
    </location>
</feature>
<dbReference type="Gene3D" id="3.50.50.60">
    <property type="entry name" value="FAD/NAD(P)-binding domain"/>
    <property type="match status" value="1"/>
</dbReference>
<organism evidence="6 7">
    <name type="scientific">Emticicia aquatilis</name>
    <dbReference type="NCBI Taxonomy" id="1537369"/>
    <lineage>
        <taxon>Bacteria</taxon>
        <taxon>Pseudomonadati</taxon>
        <taxon>Bacteroidota</taxon>
        <taxon>Cytophagia</taxon>
        <taxon>Cytophagales</taxon>
        <taxon>Leadbetterellaceae</taxon>
        <taxon>Emticicia</taxon>
    </lineage>
</organism>
<reference evidence="6" key="1">
    <citation type="journal article" date="2014" name="Int. J. Syst. Evol. Microbiol.">
        <title>Complete genome sequence of Corynebacterium casei LMG S-19264T (=DSM 44701T), isolated from a smear-ripened cheese.</title>
        <authorList>
            <consortium name="US DOE Joint Genome Institute (JGI-PGF)"/>
            <person name="Walter F."/>
            <person name="Albersmeier A."/>
            <person name="Kalinowski J."/>
            <person name="Ruckert C."/>
        </authorList>
    </citation>
    <scope>NUCLEOTIDE SEQUENCE</scope>
    <source>
        <strain evidence="6">CGMCC 1.15958</strain>
    </source>
</reference>
<dbReference type="Proteomes" id="UP000609064">
    <property type="component" value="Unassembled WGS sequence"/>
</dbReference>
<dbReference type="PANTHER" id="PTHR43563">
    <property type="entry name" value="AMINE OXIDASE"/>
    <property type="match status" value="1"/>
</dbReference>
<dbReference type="InterPro" id="IPR036188">
    <property type="entry name" value="FAD/NAD-bd_sf"/>
</dbReference>
<evidence type="ECO:0000313" key="7">
    <source>
        <dbReference type="Proteomes" id="UP000609064"/>
    </source>
</evidence>
<feature type="binding site" evidence="4">
    <location>
        <begin position="121"/>
        <end position="122"/>
    </location>
    <ligand>
        <name>FAD</name>
        <dbReference type="ChEBI" id="CHEBI:57692"/>
    </ligand>
</feature>
<reference evidence="6" key="2">
    <citation type="submission" date="2020-09" db="EMBL/GenBank/DDBJ databases">
        <authorList>
            <person name="Sun Q."/>
            <person name="Zhou Y."/>
        </authorList>
    </citation>
    <scope>NUCLEOTIDE SEQUENCE</scope>
    <source>
        <strain evidence="6">CGMCC 1.15958</strain>
    </source>
</reference>
<evidence type="ECO:0000259" key="5">
    <source>
        <dbReference type="Pfam" id="PF01593"/>
    </source>
</evidence>
<comment type="similarity">
    <text evidence="2">Belongs to the flavin monoamine oxidase family.</text>
</comment>
<dbReference type="InterPro" id="IPR050703">
    <property type="entry name" value="Flavin_MAO"/>
</dbReference>
<dbReference type="EMBL" id="BMKK01000004">
    <property type="protein sequence ID" value="GGD56513.1"/>
    <property type="molecule type" value="Genomic_DNA"/>
</dbReference>
<dbReference type="Gene3D" id="3.90.660.10">
    <property type="match status" value="1"/>
</dbReference>
<keyword evidence="3" id="KW-0560">Oxidoreductase</keyword>
<dbReference type="RefSeq" id="WP_188766008.1">
    <property type="nucleotide sequence ID" value="NZ_BMKK01000004.1"/>
</dbReference>
<keyword evidence="7" id="KW-1185">Reference proteome</keyword>
<dbReference type="PANTHER" id="PTHR43563:SF1">
    <property type="entry name" value="AMINE OXIDASE [FLAVIN-CONTAINING] B"/>
    <property type="match status" value="1"/>
</dbReference>
<name>A0A916YR46_9BACT</name>
<dbReference type="SUPFAM" id="SSF54373">
    <property type="entry name" value="FAD-linked reductases, C-terminal domain"/>
    <property type="match status" value="1"/>
</dbReference>
<dbReference type="PRINTS" id="PR00757">
    <property type="entry name" value="AMINEOXDASEF"/>
</dbReference>
<comment type="caution">
    <text evidence="6">The sequence shown here is derived from an EMBL/GenBank/DDBJ whole genome shotgun (WGS) entry which is preliminary data.</text>
</comment>
<dbReference type="InterPro" id="IPR001613">
    <property type="entry name" value="Flavin_amine_oxidase"/>
</dbReference>
<feature type="binding site" evidence="4">
    <location>
        <position position="429"/>
    </location>
    <ligand>
        <name>substrate</name>
    </ligand>
</feature>
<evidence type="ECO:0000256" key="3">
    <source>
        <dbReference type="ARBA" id="ARBA00023002"/>
    </source>
</evidence>
<accession>A0A916YR46</accession>
<gene>
    <name evidence="6" type="ORF">GCM10011514_20720</name>
</gene>
<protein>
    <recommendedName>
        <fullName evidence="5">Amine oxidase domain-containing protein</fullName>
    </recommendedName>
</protein>
<dbReference type="GO" id="GO:0016491">
    <property type="term" value="F:oxidoreductase activity"/>
    <property type="evidence" value="ECO:0007669"/>
    <property type="project" value="UniProtKB-KW"/>
</dbReference>
<evidence type="ECO:0000313" key="6">
    <source>
        <dbReference type="EMBL" id="GGD56513.1"/>
    </source>
</evidence>
<comment type="cofactor">
    <cofactor evidence="1">
        <name>FAD</name>
        <dbReference type="ChEBI" id="CHEBI:57692"/>
    </cofactor>
</comment>
<sequence length="543" mass="59275">MKTTKTSLLSFLQQAFSLAEKANIENLSSQTVIEIEREKFLQRRKFLSDAGKFAMFSSAVGLLEACKADDPTPNADSAENTLFSKATTTQPSVAIVGGGITGLHAAHIFTKRGFTNFTIYEASNRTGGRMYTAKNIMANGLTTELGGEFIDSGHKDMLNLAAEFGLTLLDTQAPSETALIKDAYYFNGQLIPLQDVIDAFRTISADLRRDINSLSDVISYSSFSADDERLDNLSITAYLNSINCTGWLKELLEIAYETEYGLAPQQQSCINMLYLISPNTKGGTTFEIFGVSDERYKIAGGNQQITDRLTDLYGSQIEKNMELTKISKDNGKYELKFKGVAQTVKADYVLMTIPFTKLRQVDIDLNLPAVKRKSINQLGYGTNAKLMLGFTERKWRGLGYSGYVFSDNGVQSGWDNSQLQGGTAGGYTFYFGGSAGVNVGNGSAQSQAAAYLPKLNQIFPGSTAKYNGNAVRFHWPSHPFTLGSYAAYKVGQWTTIGGAEIEPVGNLYFAGEHCSFDFQGYMNGGANTGKVAARAILKDMNMA</sequence>
<evidence type="ECO:0000256" key="2">
    <source>
        <dbReference type="ARBA" id="ARBA00005995"/>
    </source>
</evidence>
<feature type="binding site" evidence="4">
    <location>
        <position position="101"/>
    </location>
    <ligand>
        <name>FAD</name>
        <dbReference type="ChEBI" id="CHEBI:57692"/>
    </ligand>
</feature>
<evidence type="ECO:0000256" key="4">
    <source>
        <dbReference type="PIRSR" id="PIRSR601613-1"/>
    </source>
</evidence>
<dbReference type="InterPro" id="IPR002937">
    <property type="entry name" value="Amino_oxidase"/>
</dbReference>
<evidence type="ECO:0000256" key="1">
    <source>
        <dbReference type="ARBA" id="ARBA00001974"/>
    </source>
</evidence>
<dbReference type="Gene3D" id="1.10.405.10">
    <property type="entry name" value="Guanine Nucleotide Dissociation Inhibitor, domain 1"/>
    <property type="match status" value="1"/>
</dbReference>
<dbReference type="Pfam" id="PF01593">
    <property type="entry name" value="Amino_oxidase"/>
    <property type="match status" value="1"/>
</dbReference>